<dbReference type="VEuPathDB" id="FungiDB:AB675_11161"/>
<evidence type="ECO:0000256" key="1">
    <source>
        <dbReference type="ARBA" id="ARBA00007865"/>
    </source>
</evidence>
<dbReference type="InterPro" id="IPR037175">
    <property type="entry name" value="KFase_sf"/>
</dbReference>
<protein>
    <recommendedName>
        <fullName evidence="4">Cyclase</fullName>
    </recommendedName>
</protein>
<dbReference type="RefSeq" id="XP_017995775.1">
    <property type="nucleotide sequence ID" value="XM_018139984.1"/>
</dbReference>
<gene>
    <name evidence="2" type="ORF">AB675_11161</name>
</gene>
<accession>A0A0N1NXT4</accession>
<dbReference type="Pfam" id="PF04199">
    <property type="entry name" value="Cyclase"/>
    <property type="match status" value="1"/>
</dbReference>
<dbReference type="GO" id="GO:0004061">
    <property type="term" value="F:arylformamidase activity"/>
    <property type="evidence" value="ECO:0007669"/>
    <property type="project" value="InterPro"/>
</dbReference>
<dbReference type="PANTHER" id="PTHR34861:SF11">
    <property type="entry name" value="CYCLASE"/>
    <property type="match status" value="1"/>
</dbReference>
<dbReference type="Proteomes" id="UP000038010">
    <property type="component" value="Unassembled WGS sequence"/>
</dbReference>
<dbReference type="PANTHER" id="PTHR34861">
    <property type="match status" value="1"/>
</dbReference>
<name>A0A0N1NXT4_9EURO</name>
<proteinExistence type="inferred from homology"/>
<evidence type="ECO:0000313" key="2">
    <source>
        <dbReference type="EMBL" id="KPI35812.1"/>
    </source>
</evidence>
<dbReference type="AlphaFoldDB" id="A0A0N1NXT4"/>
<dbReference type="GeneID" id="28731864"/>
<keyword evidence="3" id="KW-1185">Reference proteome</keyword>
<reference evidence="2 3" key="1">
    <citation type="submission" date="2015-06" db="EMBL/GenBank/DDBJ databases">
        <title>Draft genome of the ant-associated black yeast Phialophora attae CBS 131958.</title>
        <authorList>
            <person name="Moreno L.F."/>
            <person name="Stielow B.J."/>
            <person name="de Hoog S."/>
            <person name="Vicente V.A."/>
            <person name="Weiss V.A."/>
            <person name="de Vries M."/>
            <person name="Cruz L.M."/>
            <person name="Souza E.M."/>
        </authorList>
    </citation>
    <scope>NUCLEOTIDE SEQUENCE [LARGE SCALE GENOMIC DNA]</scope>
    <source>
        <strain evidence="2 3">CBS 131958</strain>
    </source>
</reference>
<dbReference type="InterPro" id="IPR007325">
    <property type="entry name" value="KFase/CYL"/>
</dbReference>
<dbReference type="EMBL" id="LFJN01000036">
    <property type="protein sequence ID" value="KPI35812.1"/>
    <property type="molecule type" value="Genomic_DNA"/>
</dbReference>
<comment type="caution">
    <text evidence="2">The sequence shown here is derived from an EMBL/GenBank/DDBJ whole genome shotgun (WGS) entry which is preliminary data.</text>
</comment>
<organism evidence="2 3">
    <name type="scientific">Cyphellophora attinorum</name>
    <dbReference type="NCBI Taxonomy" id="1664694"/>
    <lineage>
        <taxon>Eukaryota</taxon>
        <taxon>Fungi</taxon>
        <taxon>Dikarya</taxon>
        <taxon>Ascomycota</taxon>
        <taxon>Pezizomycotina</taxon>
        <taxon>Eurotiomycetes</taxon>
        <taxon>Chaetothyriomycetidae</taxon>
        <taxon>Chaetothyriales</taxon>
        <taxon>Cyphellophoraceae</taxon>
        <taxon>Cyphellophora</taxon>
    </lineage>
</organism>
<comment type="similarity">
    <text evidence="1">Belongs to the Cyclase 1 superfamily.</text>
</comment>
<dbReference type="OrthoDB" id="5396at2759"/>
<evidence type="ECO:0000313" key="3">
    <source>
        <dbReference type="Proteomes" id="UP000038010"/>
    </source>
</evidence>
<dbReference type="Gene3D" id="3.50.30.50">
    <property type="entry name" value="Putative cyclase"/>
    <property type="match status" value="1"/>
</dbReference>
<dbReference type="SUPFAM" id="SSF102198">
    <property type="entry name" value="Putative cyclase"/>
    <property type="match status" value="1"/>
</dbReference>
<sequence length="323" mass="35878">MLTVPEAIPPLSSLPLNESDPPNSAWGLWGTGPDSALGSLNYLTDELVARTVKEEVRTGERVGLNLPLDFFDPPLLGRAGFEQKVIDKDPLVVNDDVISFNTQGSSQWDSLRHFAYQQQKKFYNGTTQSQIHEGPRTSINDLQSWSTRCLAGRGILIDYISYAERKGIQIDHFTPHAVTLDHVKAVMEESKIESRPGDVLFLRTGYAEAYAKLSTDERVKVAGVREWTGLAQGKATTEWLWESQFAAVACDAPGFEVRPPTEKEWHLHPILLAGWGTPIGELFDLEGLSKMCKKNQRWSFFFTSAPLNYTGAVASPPNAIAIM</sequence>
<dbReference type="STRING" id="1664694.A0A0N1NXT4"/>
<evidence type="ECO:0008006" key="4">
    <source>
        <dbReference type="Google" id="ProtNLM"/>
    </source>
</evidence>
<dbReference type="GO" id="GO:0019441">
    <property type="term" value="P:L-tryptophan catabolic process to kynurenine"/>
    <property type="evidence" value="ECO:0007669"/>
    <property type="project" value="InterPro"/>
</dbReference>